<evidence type="ECO:0000313" key="4">
    <source>
        <dbReference type="Proteomes" id="UP000218811"/>
    </source>
</evidence>
<reference evidence="3 4" key="1">
    <citation type="journal article" date="2012" name="Science">
        <title>The Paleozoic origin of enzymatic lignin decomposition reconstructed from 31 fungal genomes.</title>
        <authorList>
            <person name="Floudas D."/>
            <person name="Binder M."/>
            <person name="Riley R."/>
            <person name="Barry K."/>
            <person name="Blanchette R.A."/>
            <person name="Henrissat B."/>
            <person name="Martinez A.T."/>
            <person name="Otillar R."/>
            <person name="Spatafora J.W."/>
            <person name="Yadav J.S."/>
            <person name="Aerts A."/>
            <person name="Benoit I."/>
            <person name="Boyd A."/>
            <person name="Carlson A."/>
            <person name="Copeland A."/>
            <person name="Coutinho P.M."/>
            <person name="de Vries R.P."/>
            <person name="Ferreira P."/>
            <person name="Findley K."/>
            <person name="Foster B."/>
            <person name="Gaskell J."/>
            <person name="Glotzer D."/>
            <person name="Gorecki P."/>
            <person name="Heitman J."/>
            <person name="Hesse C."/>
            <person name="Hori C."/>
            <person name="Igarashi K."/>
            <person name="Jurgens J.A."/>
            <person name="Kallen N."/>
            <person name="Kersten P."/>
            <person name="Kohler A."/>
            <person name="Kuees U."/>
            <person name="Kumar T.K.A."/>
            <person name="Kuo A."/>
            <person name="LaButti K."/>
            <person name="Larrondo L.F."/>
            <person name="Lindquist E."/>
            <person name="Ling A."/>
            <person name="Lombard V."/>
            <person name="Lucas S."/>
            <person name="Lundell T."/>
            <person name="Martin R."/>
            <person name="McLaughlin D.J."/>
            <person name="Morgenstern I."/>
            <person name="Morin E."/>
            <person name="Murat C."/>
            <person name="Nagy L.G."/>
            <person name="Nolan M."/>
            <person name="Ohm R.A."/>
            <person name="Patyshakuliyeva A."/>
            <person name="Rokas A."/>
            <person name="Ruiz-Duenas F.J."/>
            <person name="Sabat G."/>
            <person name="Salamov A."/>
            <person name="Samejima M."/>
            <person name="Schmutz J."/>
            <person name="Slot J.C."/>
            <person name="St John F."/>
            <person name="Stenlid J."/>
            <person name="Sun H."/>
            <person name="Sun S."/>
            <person name="Syed K."/>
            <person name="Tsang A."/>
            <person name="Wiebenga A."/>
            <person name="Young D."/>
            <person name="Pisabarro A."/>
            <person name="Eastwood D.C."/>
            <person name="Martin F."/>
            <person name="Cullen D."/>
            <person name="Grigoriev I.V."/>
            <person name="Hibbett D.S."/>
        </authorList>
    </citation>
    <scope>NUCLEOTIDE SEQUENCE [LARGE SCALE GENOMIC DNA]</scope>
    <source>
        <strain evidence="3 4">MD-104</strain>
    </source>
</reference>
<dbReference type="AlphaFoldDB" id="A0A2H3J7Y1"/>
<feature type="compositionally biased region" description="Low complexity" evidence="1">
    <location>
        <begin position="765"/>
        <end position="778"/>
    </location>
</feature>
<evidence type="ECO:0000256" key="1">
    <source>
        <dbReference type="SAM" id="MobiDB-lite"/>
    </source>
</evidence>
<feature type="domain" description="F-box" evidence="2">
    <location>
        <begin position="4"/>
        <end position="52"/>
    </location>
</feature>
<evidence type="ECO:0000259" key="2">
    <source>
        <dbReference type="PROSITE" id="PS50181"/>
    </source>
</evidence>
<dbReference type="SMART" id="SM00256">
    <property type="entry name" value="FBOX"/>
    <property type="match status" value="1"/>
</dbReference>
<dbReference type="InterPro" id="IPR001810">
    <property type="entry name" value="F-box_dom"/>
</dbReference>
<dbReference type="InterPro" id="IPR036047">
    <property type="entry name" value="F-box-like_dom_sf"/>
</dbReference>
<dbReference type="Pfam" id="PF00646">
    <property type="entry name" value="F-box"/>
    <property type="match status" value="1"/>
</dbReference>
<dbReference type="EMBL" id="KB467832">
    <property type="protein sequence ID" value="PCH34839.1"/>
    <property type="molecule type" value="Genomic_DNA"/>
</dbReference>
<keyword evidence="4" id="KW-1185">Reference proteome</keyword>
<sequence length="823" mass="90704">MPAAGLLNLLPTEVLLEILEYLDLLDLLHTKAVCVRLRNVIKGSLELQYKIELAADGLVDGLPSRLTTAERYRLLLDRRRRWRTLDWIEKAYVPIPGPCQAYELVAGVFAKSMNDRMSQGSRHLNATWLPSRRGDVRQIIHEDLGVATRDFAIDPSQDLIALVDAGDGTTDDDQWRDLRVHLRTLSKNAKHPRAASKQLTAPIMLPMGPSFIQIVDDVIGIFSFFHSPGLVVWNWRTGKILVLCAGLDLPMGTWDFSFLSSRSYMLCSTAGAGAIELFSFEGDPPALQQDLSKRPAHVATLRLPPVKDGHEPHQFTTHSGPFVHSPTPGKPFELGPDSRIHLIALSYGDRGRRFHMFVHNRFLQSFVRRGPGPADDVQKVTREWPEWGPRNTRFLEHDVHFQWLRYVHGERVILPPIMSPILPRSPRPECTLCVIDFNVHPNRTDDPVPLHGADTPGVYEASLESSVVTADGIFEHNVVTHLPYAVITRPGRYRYSGFMIDDERIVGMRMFWIISHGVSFGDAHKLNLLIRRCGITCDTGGAESSAGEIGIRIGSSSLDALRVERSGIGLGRQCGMASGKLRRHYGSAELLVSIQLRYVIVTSLTITSMSVETETLPEILVSIPDTTALHVLGQSTAQLGKGDLTLVLTESSGLHAPSHPSSEQSEHTPLLTLTVGKAAFPLFSSTVFGTLDNDLRTYVFTPEIGGEKGGYVEISLPEGVQDAGSPFQKLQTRFEQVLVHHGLLKEGIDLEAVADVPMPSAAHLVTSSSASSTETLARAARRMPTTVSSAAGRAGAADAKNKQQKAKDRKVDEDEEAWNDVSI</sequence>
<evidence type="ECO:0000313" key="3">
    <source>
        <dbReference type="EMBL" id="PCH34839.1"/>
    </source>
</evidence>
<feature type="compositionally biased region" description="Basic and acidic residues" evidence="1">
    <location>
        <begin position="799"/>
        <end position="812"/>
    </location>
</feature>
<dbReference type="OMA" id="FMIDDER"/>
<protein>
    <recommendedName>
        <fullName evidence="2">F-box domain-containing protein</fullName>
    </recommendedName>
</protein>
<feature type="region of interest" description="Disordered" evidence="1">
    <location>
        <begin position="765"/>
        <end position="823"/>
    </location>
</feature>
<dbReference type="PROSITE" id="PS50181">
    <property type="entry name" value="FBOX"/>
    <property type="match status" value="1"/>
</dbReference>
<dbReference type="SUPFAM" id="SSF81383">
    <property type="entry name" value="F-box domain"/>
    <property type="match status" value="1"/>
</dbReference>
<gene>
    <name evidence="3" type="ORF">WOLCODRAFT_145533</name>
</gene>
<proteinExistence type="predicted"/>
<name>A0A2H3J7Y1_WOLCO</name>
<dbReference type="STRING" id="742152.A0A2H3J7Y1"/>
<dbReference type="Gene3D" id="1.20.1280.50">
    <property type="match status" value="1"/>
</dbReference>
<dbReference type="Proteomes" id="UP000218811">
    <property type="component" value="Unassembled WGS sequence"/>
</dbReference>
<dbReference type="OrthoDB" id="2745718at2759"/>
<feature type="compositionally biased region" description="Acidic residues" evidence="1">
    <location>
        <begin position="813"/>
        <end position="823"/>
    </location>
</feature>
<accession>A0A2H3J7Y1</accession>
<organism evidence="3 4">
    <name type="scientific">Wolfiporia cocos (strain MD-104)</name>
    <name type="common">Brown rot fungus</name>
    <dbReference type="NCBI Taxonomy" id="742152"/>
    <lineage>
        <taxon>Eukaryota</taxon>
        <taxon>Fungi</taxon>
        <taxon>Dikarya</taxon>
        <taxon>Basidiomycota</taxon>
        <taxon>Agaricomycotina</taxon>
        <taxon>Agaricomycetes</taxon>
        <taxon>Polyporales</taxon>
        <taxon>Phaeolaceae</taxon>
        <taxon>Wolfiporia</taxon>
    </lineage>
</organism>